<evidence type="ECO:0000313" key="2">
    <source>
        <dbReference type="EMBL" id="GAA4718135.1"/>
    </source>
</evidence>
<organism evidence="2 3">
    <name type="scientific">Pedococcus ginsenosidimutans</name>
    <dbReference type="NCBI Taxonomy" id="490570"/>
    <lineage>
        <taxon>Bacteria</taxon>
        <taxon>Bacillati</taxon>
        <taxon>Actinomycetota</taxon>
        <taxon>Actinomycetes</taxon>
        <taxon>Micrococcales</taxon>
        <taxon>Intrasporangiaceae</taxon>
        <taxon>Pedococcus</taxon>
    </lineage>
</organism>
<feature type="transmembrane region" description="Helical" evidence="1">
    <location>
        <begin position="64"/>
        <end position="83"/>
    </location>
</feature>
<proteinExistence type="predicted"/>
<dbReference type="EMBL" id="BAABLO010000004">
    <property type="protein sequence ID" value="GAA4718135.1"/>
    <property type="molecule type" value="Genomic_DNA"/>
</dbReference>
<evidence type="ECO:0000256" key="1">
    <source>
        <dbReference type="SAM" id="Phobius"/>
    </source>
</evidence>
<keyword evidence="1" id="KW-0472">Membrane</keyword>
<dbReference type="NCBIfam" id="NF038065">
    <property type="entry name" value="Pr6Pr"/>
    <property type="match status" value="1"/>
</dbReference>
<feature type="transmembrane region" description="Helical" evidence="1">
    <location>
        <begin position="36"/>
        <end position="52"/>
    </location>
</feature>
<reference evidence="3" key="1">
    <citation type="journal article" date="2019" name="Int. J. Syst. Evol. Microbiol.">
        <title>The Global Catalogue of Microorganisms (GCM) 10K type strain sequencing project: providing services to taxonomists for standard genome sequencing and annotation.</title>
        <authorList>
            <consortium name="The Broad Institute Genomics Platform"/>
            <consortium name="The Broad Institute Genome Sequencing Center for Infectious Disease"/>
            <person name="Wu L."/>
            <person name="Ma J."/>
        </authorList>
    </citation>
    <scope>NUCLEOTIDE SEQUENCE [LARGE SCALE GENOMIC DNA]</scope>
    <source>
        <strain evidence="3">JCM 18961</strain>
    </source>
</reference>
<keyword evidence="3" id="KW-1185">Reference proteome</keyword>
<dbReference type="Proteomes" id="UP001500556">
    <property type="component" value="Unassembled WGS sequence"/>
</dbReference>
<keyword evidence="1" id="KW-1133">Transmembrane helix</keyword>
<accession>A0ABP8Y1K5</accession>
<dbReference type="InterPro" id="IPR049713">
    <property type="entry name" value="Pr6Pr-like"/>
</dbReference>
<protein>
    <submittedName>
        <fullName evidence="2">Uncharacterized protein</fullName>
    </submittedName>
</protein>
<name>A0ABP8Y1K5_9MICO</name>
<feature type="transmembrane region" description="Helical" evidence="1">
    <location>
        <begin position="103"/>
        <end position="123"/>
    </location>
</feature>
<keyword evidence="1" id="KW-0812">Transmembrane</keyword>
<comment type="caution">
    <text evidence="2">The sequence shown here is derived from an EMBL/GenBank/DDBJ whole genome shotgun (WGS) entry which is preliminary data.</text>
</comment>
<gene>
    <name evidence="2" type="ORF">GCM10025782_14040</name>
</gene>
<sequence>MRLATVASITVTGLVHWFFLRPILDLEGGSYVVDKLLHVVVPVLALGAWVVAGPRGQAVRSAVLPSLGWPLLWGAYTLVRGLVTHWWPYPFIDADALGWGRVLVNLAAIAVLFAVVGSAFVAADRALGRRAQAPTA</sequence>
<evidence type="ECO:0000313" key="3">
    <source>
        <dbReference type="Proteomes" id="UP001500556"/>
    </source>
</evidence>